<evidence type="ECO:0000313" key="2">
    <source>
        <dbReference type="EMBL" id="QIW21218.1"/>
    </source>
</evidence>
<dbReference type="SUPFAM" id="SSF47413">
    <property type="entry name" value="lambda repressor-like DNA-binding domains"/>
    <property type="match status" value="1"/>
</dbReference>
<proteinExistence type="predicted"/>
<dbReference type="RefSeq" id="WP_172555079.1">
    <property type="nucleotide sequence ID" value="NZ_CP035727.2"/>
</dbReference>
<reference evidence="3" key="1">
    <citation type="submission" date="2019-02" db="EMBL/GenBank/DDBJ databases">
        <title>Structural and Functional analysis of Lanthipeptide from Bacillus thuringiensis serovar andalousiensis B23193.</title>
        <authorList>
            <person name="Andreeva J.V."/>
            <person name="Grigoreva A."/>
        </authorList>
    </citation>
    <scope>NUCLEOTIDE SEQUENCE [LARGE SCALE GENOMIC DNA]</scope>
    <source>
        <strain evidence="3">B23193</strain>
    </source>
</reference>
<dbReference type="SMART" id="SM00530">
    <property type="entry name" value="HTH_XRE"/>
    <property type="match status" value="1"/>
</dbReference>
<dbReference type="GO" id="GO:0003677">
    <property type="term" value="F:DNA binding"/>
    <property type="evidence" value="ECO:0007669"/>
    <property type="project" value="InterPro"/>
</dbReference>
<dbReference type="CDD" id="cd00093">
    <property type="entry name" value="HTH_XRE"/>
    <property type="match status" value="1"/>
</dbReference>
<dbReference type="EMBL" id="CP035727">
    <property type="protein sequence ID" value="QIW21218.1"/>
    <property type="molecule type" value="Genomic_DNA"/>
</dbReference>
<dbReference type="Proteomes" id="UP000501374">
    <property type="component" value="Chromosome"/>
</dbReference>
<organism evidence="2 3">
    <name type="scientific">Bacillus thuringiensis serovar andalousiensis</name>
    <dbReference type="NCBI Taxonomy" id="257985"/>
    <lineage>
        <taxon>Bacteria</taxon>
        <taxon>Bacillati</taxon>
        <taxon>Bacillota</taxon>
        <taxon>Bacilli</taxon>
        <taxon>Bacillales</taxon>
        <taxon>Bacillaceae</taxon>
        <taxon>Bacillus</taxon>
        <taxon>Bacillus cereus group</taxon>
    </lineage>
</organism>
<gene>
    <name evidence="2" type="ORF">EVG22_23545</name>
</gene>
<evidence type="ECO:0000313" key="3">
    <source>
        <dbReference type="Proteomes" id="UP000501374"/>
    </source>
</evidence>
<dbReference type="Gene3D" id="1.10.260.40">
    <property type="entry name" value="lambda repressor-like DNA-binding domains"/>
    <property type="match status" value="1"/>
</dbReference>
<name>A0A6H0TNA0_BACTU</name>
<dbReference type="AlphaFoldDB" id="A0A6H0TNA0"/>
<feature type="domain" description="HTH cro/C1-type" evidence="1">
    <location>
        <begin position="10"/>
        <end position="65"/>
    </location>
</feature>
<dbReference type="Pfam" id="PF01381">
    <property type="entry name" value="HTH_3"/>
    <property type="match status" value="1"/>
</dbReference>
<evidence type="ECO:0000259" key="1">
    <source>
        <dbReference type="PROSITE" id="PS50943"/>
    </source>
</evidence>
<dbReference type="PROSITE" id="PS50943">
    <property type="entry name" value="HTH_CROC1"/>
    <property type="match status" value="1"/>
</dbReference>
<accession>A0A6H0TNA0</accession>
<sequence length="67" mass="7835">MKISYNPNIIKRKREERGLSQETLAKMVGYEDRSSINKIEKGIVNIPDFRLKKICSVLHIEYAELLN</sequence>
<dbReference type="InterPro" id="IPR010982">
    <property type="entry name" value="Lambda_DNA-bd_dom_sf"/>
</dbReference>
<protein>
    <submittedName>
        <fullName evidence="2">Helix-turn-helix transcriptional regulator</fullName>
    </submittedName>
</protein>
<dbReference type="InterPro" id="IPR001387">
    <property type="entry name" value="Cro/C1-type_HTH"/>
</dbReference>